<dbReference type="InterPro" id="IPR014756">
    <property type="entry name" value="Ig_E-set"/>
</dbReference>
<feature type="region of interest" description="Disordered" evidence="10">
    <location>
        <begin position="1078"/>
        <end position="1117"/>
    </location>
</feature>
<keyword evidence="4" id="KW-0805">Transcription regulation</keyword>
<evidence type="ECO:0000256" key="5">
    <source>
        <dbReference type="ARBA" id="ARBA00023043"/>
    </source>
</evidence>
<organism evidence="12 13">
    <name type="scientific">Mizuhopecten yessoensis</name>
    <name type="common">Japanese scallop</name>
    <name type="synonym">Patinopecten yessoensis</name>
    <dbReference type="NCBI Taxonomy" id="6573"/>
    <lineage>
        <taxon>Eukaryota</taxon>
        <taxon>Metazoa</taxon>
        <taxon>Spiralia</taxon>
        <taxon>Lophotrochozoa</taxon>
        <taxon>Mollusca</taxon>
        <taxon>Bivalvia</taxon>
        <taxon>Autobranchia</taxon>
        <taxon>Pteriomorphia</taxon>
        <taxon>Pectinida</taxon>
        <taxon>Pectinoidea</taxon>
        <taxon>Pectinidae</taxon>
        <taxon>Mizuhopecten</taxon>
    </lineage>
</organism>
<dbReference type="Gene3D" id="2.60.40.10">
    <property type="entry name" value="Immunoglobulins"/>
    <property type="match status" value="1"/>
</dbReference>
<dbReference type="EMBL" id="NEDP02005424">
    <property type="protein sequence ID" value="OWF41061.1"/>
    <property type="molecule type" value="Genomic_DNA"/>
</dbReference>
<dbReference type="InterPro" id="IPR002110">
    <property type="entry name" value="Ankyrin_rpt"/>
</dbReference>
<feature type="compositionally biased region" description="Polar residues" evidence="10">
    <location>
        <begin position="1093"/>
        <end position="1111"/>
    </location>
</feature>
<dbReference type="CDD" id="cd23767">
    <property type="entry name" value="IQCD"/>
    <property type="match status" value="1"/>
</dbReference>
<feature type="region of interest" description="Disordered" evidence="10">
    <location>
        <begin position="1"/>
        <end position="28"/>
    </location>
</feature>
<comment type="subcellular location">
    <subcellularLocation>
        <location evidence="1">Nucleus</location>
    </subcellularLocation>
</comment>
<proteinExistence type="inferred from homology"/>
<sequence length="1517" mass="168790">MEEPSSSSTPKPVPSSSTDNGSGTTFTLPKQLEGIKPAAEFPGIRHRWNTNEEIASILIAFDKHKEWMHVEMKVRPPSGSMLLYSRKKVRYRKDGYCWKKRKDGKNIREDHMKLKVQGLECIYGSYVHSDILPTFHRRCYWLLQNPDIVIVHYLNVPYPDNTKMKIPVISQAFEKKEWTKEELIDQLRPMFSTGRPGEESEQMIEESVEALVRHLLEYHENCDKTKPHKCDKPCDTICSHSNNMYKLSPRGTLAELDASRKTEAATCCGAKTSSQMTIMASLATKGPEISQTAQSQGCSTVVGVKENVVVPISQSQKVVDIAVTTGDLAPMPYILSLGHLPSTSRYLVVGGQVSAMQTPITVSAACHVQPISHLITQLPSEQLQNNMHTAHPHQHLQAISVTLPAPVVATQAQVPSADGSGNNATTHPSLVPNNTFVSGGSADQSVVPMQVTVDETIERKAELDKGNKLNLLPHYQRVTVEDVQTVIQSQSHKLLPQLQTITAEDVQTLIQSHNTGESKNTNSLDLQHCSIKDPTNSIETDSGCLNSSLGSTDYSFDNLDLLDFPDVEKLVNDLSTSESRDNFNTRSEEMAGPIPMLNCSSCVNNQRQQVSQENKRSSQGHLNNSQCQIRQQAVTDGQMLHHHQHIPTSNHSVHIKREVEKMADSGITNDSVMSTERLTVNPSVGNNGAIITDYCPEWSYTEGGCKMLVVGSWLSATAQYVCVFDGKSVPTRLVQPGVLKCCVPAHAAGCISLHVTCDGTVFSNSVPFEYKDKKLEETTQSQQSDWFSFNDDCLKLLLIDRLAELEQRLTHVTSPCEPPQSILRQIQNFLMTGDLEEKLVWHVKKIASETWSDVDPFPKAGPHNMTLLHLAAALGYSKLIQTLVHWRSDNPCWVLEYEVDARCQDDNACTPLMWACGRGHTQAAVVLYHWNSEALHIQNNEGLVPLIVAQKHGHLEVIRTLDKLLTVSSQNSIFASGGGNFVPMQSSPPKSMDTPLQTSTPLTKDMVRGLFKSPPPVSTVSRMPEATTASSTPTYPGEGFLIRRQSDQALRGNSVRKKLNKRFSVDLLPVHSISNDGSTITDSANRPIRETNSEPQLSMATDPMTRQTNPMLSDPGRDLTSPDMMMQAAEAAFEASKHGEASMESITLTPRSQGPNSVLIQMDTDEVLSSASASPLIDVENLSSDDEDVDLLQRCVEDDEDVKHQMVTLAKQIIAAMPERIKLSPSRTDEPVLEFTYMRERSGSYSSIPSQPSPHASSYEEDSGISTPMGDGLAFDEYRYTDLGTPASSLSPDSTCLPSPYSPYSFSLDSPPPTTAEFTEYFNAPATFMEKDFSQLTLSDIEQRKLYEAAKVIQSAYRQYRDKQQLQQQKEMEAAVLIQKYYRRYKQYAYYKKMTQAAVLIQSQFRSYYAQKRFKKSRDAAVVIQNQYRTYKEHERLKKGGNQSVIIQQRFRSHYQRKSSDGTVPEGHIVQLVSEAGDSSQPEPNNTACDNTPPEVSDTEKSKYNHESTPEGTKTTE</sequence>
<dbReference type="Pfam" id="PF01833">
    <property type="entry name" value="TIG"/>
    <property type="match status" value="1"/>
</dbReference>
<dbReference type="SUPFAM" id="SSF48403">
    <property type="entry name" value="Ankyrin repeat"/>
    <property type="match status" value="1"/>
</dbReference>
<evidence type="ECO:0000256" key="10">
    <source>
        <dbReference type="SAM" id="MobiDB-lite"/>
    </source>
</evidence>
<evidence type="ECO:0000256" key="7">
    <source>
        <dbReference type="ARBA" id="ARBA00023163"/>
    </source>
</evidence>
<evidence type="ECO:0000256" key="3">
    <source>
        <dbReference type="ARBA" id="ARBA00022737"/>
    </source>
</evidence>
<feature type="region of interest" description="Disordered" evidence="10">
    <location>
        <begin position="1474"/>
        <end position="1517"/>
    </location>
</feature>
<feature type="compositionally biased region" description="Polar residues" evidence="10">
    <location>
        <begin position="18"/>
        <end position="28"/>
    </location>
</feature>
<feature type="region of interest" description="Disordered" evidence="10">
    <location>
        <begin position="574"/>
        <end position="595"/>
    </location>
</feature>
<dbReference type="GO" id="GO:0006357">
    <property type="term" value="P:regulation of transcription by RNA polymerase II"/>
    <property type="evidence" value="ECO:0007669"/>
    <property type="project" value="TreeGrafter"/>
</dbReference>
<dbReference type="Pfam" id="PF00612">
    <property type="entry name" value="IQ"/>
    <property type="match status" value="2"/>
</dbReference>
<dbReference type="Gene3D" id="1.25.40.20">
    <property type="entry name" value="Ankyrin repeat-containing domain"/>
    <property type="match status" value="1"/>
</dbReference>
<feature type="region of interest" description="Disordered" evidence="10">
    <location>
        <begin position="608"/>
        <end position="628"/>
    </location>
</feature>
<evidence type="ECO:0000313" key="13">
    <source>
        <dbReference type="Proteomes" id="UP000242188"/>
    </source>
</evidence>
<feature type="compositionally biased region" description="Low complexity" evidence="10">
    <location>
        <begin position="1243"/>
        <end position="1254"/>
    </location>
</feature>
<evidence type="ECO:0000256" key="8">
    <source>
        <dbReference type="ARBA" id="ARBA00023242"/>
    </source>
</evidence>
<protein>
    <submittedName>
        <fullName evidence="12">Calmodulin-binding transcription activator 1</fullName>
    </submittedName>
</protein>
<feature type="region of interest" description="Disordered" evidence="10">
    <location>
        <begin position="1241"/>
        <end position="1265"/>
    </location>
</feature>
<feature type="compositionally biased region" description="Basic and acidic residues" evidence="10">
    <location>
        <begin position="578"/>
        <end position="589"/>
    </location>
</feature>
<dbReference type="SMART" id="SM01076">
    <property type="entry name" value="CG-1"/>
    <property type="match status" value="1"/>
</dbReference>
<dbReference type="InterPro" id="IPR002909">
    <property type="entry name" value="IPT_dom"/>
</dbReference>
<feature type="domain" description="CG-1" evidence="11">
    <location>
        <begin position="37"/>
        <end position="162"/>
    </location>
</feature>
<dbReference type="SUPFAM" id="SSF81296">
    <property type="entry name" value="E set domains"/>
    <property type="match status" value="1"/>
</dbReference>
<evidence type="ECO:0000256" key="4">
    <source>
        <dbReference type="ARBA" id="ARBA00023015"/>
    </source>
</evidence>
<dbReference type="FunFam" id="2.60.40.10:FF:000089">
    <property type="entry name" value="calmodulin-binding transcription activator 2 isoform X1"/>
    <property type="match status" value="1"/>
</dbReference>
<comment type="caution">
    <text evidence="12">The sequence shown here is derived from an EMBL/GenBank/DDBJ whole genome shotgun (WGS) entry which is preliminary data.</text>
</comment>
<dbReference type="STRING" id="6573.A0A210PX48"/>
<name>A0A210PX48_MIZYE</name>
<evidence type="ECO:0000313" key="12">
    <source>
        <dbReference type="EMBL" id="OWF41061.1"/>
    </source>
</evidence>
<evidence type="ECO:0000256" key="6">
    <source>
        <dbReference type="ARBA" id="ARBA00023159"/>
    </source>
</evidence>
<dbReference type="Proteomes" id="UP000242188">
    <property type="component" value="Unassembled WGS sequence"/>
</dbReference>
<keyword evidence="5" id="KW-0040">ANK repeat</keyword>
<dbReference type="PROSITE" id="PS50096">
    <property type="entry name" value="IQ"/>
    <property type="match status" value="1"/>
</dbReference>
<feature type="compositionally biased region" description="Basic and acidic residues" evidence="10">
    <location>
        <begin position="1498"/>
        <end position="1517"/>
    </location>
</feature>
<evidence type="ECO:0000256" key="1">
    <source>
        <dbReference type="ARBA" id="ARBA00004123"/>
    </source>
</evidence>
<comment type="subunit">
    <text evidence="9">May interact with calmodulin.</text>
</comment>
<dbReference type="InterPro" id="IPR000048">
    <property type="entry name" value="IQ_motif_EF-hand-BS"/>
</dbReference>
<dbReference type="PROSITE" id="PS51437">
    <property type="entry name" value="CG_1"/>
    <property type="match status" value="1"/>
</dbReference>
<evidence type="ECO:0000256" key="9">
    <source>
        <dbReference type="ARBA" id="ARBA00029480"/>
    </source>
</evidence>
<comment type="similarity">
    <text evidence="2">Belongs to the CAMTA family.</text>
</comment>
<keyword evidence="6" id="KW-0010">Activator</keyword>
<dbReference type="GO" id="GO:0003690">
    <property type="term" value="F:double-stranded DNA binding"/>
    <property type="evidence" value="ECO:0007669"/>
    <property type="project" value="TreeGrafter"/>
</dbReference>
<evidence type="ECO:0000259" key="11">
    <source>
        <dbReference type="PROSITE" id="PS51437"/>
    </source>
</evidence>
<dbReference type="SUPFAM" id="SSF52540">
    <property type="entry name" value="P-loop containing nucleoside triphosphate hydrolases"/>
    <property type="match status" value="1"/>
</dbReference>
<gene>
    <name evidence="12" type="ORF">KP79_PYT21051</name>
</gene>
<keyword evidence="13" id="KW-1185">Reference proteome</keyword>
<dbReference type="OrthoDB" id="407555at2759"/>
<accession>A0A210PX48</accession>
<dbReference type="PANTHER" id="PTHR23335">
    <property type="entry name" value="CALMODULIN-BINDING TRANSCRIPTION ACTIVATOR CAMTA"/>
    <property type="match status" value="1"/>
</dbReference>
<dbReference type="InterPro" id="IPR013783">
    <property type="entry name" value="Ig-like_fold"/>
</dbReference>
<keyword evidence="8" id="KW-0539">Nucleus</keyword>
<dbReference type="Pfam" id="PF12796">
    <property type="entry name" value="Ank_2"/>
    <property type="match status" value="1"/>
</dbReference>
<dbReference type="Gene3D" id="1.20.5.190">
    <property type="match status" value="2"/>
</dbReference>
<dbReference type="InterPro" id="IPR036770">
    <property type="entry name" value="Ankyrin_rpt-contain_sf"/>
</dbReference>
<dbReference type="InterPro" id="IPR027417">
    <property type="entry name" value="P-loop_NTPase"/>
</dbReference>
<keyword evidence="7" id="KW-0804">Transcription</keyword>
<feature type="compositionally biased region" description="Low complexity" evidence="10">
    <location>
        <begin position="1"/>
        <end position="17"/>
    </location>
</feature>
<dbReference type="Pfam" id="PF03859">
    <property type="entry name" value="CG-1"/>
    <property type="match status" value="1"/>
</dbReference>
<dbReference type="GO" id="GO:0005634">
    <property type="term" value="C:nucleus"/>
    <property type="evidence" value="ECO:0007669"/>
    <property type="project" value="UniProtKB-SubCell"/>
</dbReference>
<feature type="region of interest" description="Disordered" evidence="10">
    <location>
        <begin position="1014"/>
        <end position="1039"/>
    </location>
</feature>
<evidence type="ECO:0000256" key="2">
    <source>
        <dbReference type="ARBA" id="ARBA00008267"/>
    </source>
</evidence>
<dbReference type="PANTHER" id="PTHR23335:SF1">
    <property type="entry name" value="CALMODULIN-BINDING TRANSCRIPTION ACTIVATOR, ISOFORM F"/>
    <property type="match status" value="1"/>
</dbReference>
<dbReference type="InterPro" id="IPR005559">
    <property type="entry name" value="CG-1_dom"/>
</dbReference>
<feature type="compositionally biased region" description="Polar residues" evidence="10">
    <location>
        <begin position="1477"/>
        <end position="1490"/>
    </location>
</feature>
<keyword evidence="3" id="KW-0677">Repeat</keyword>
<dbReference type="SMART" id="SM00015">
    <property type="entry name" value="IQ"/>
    <property type="match status" value="4"/>
</dbReference>
<dbReference type="GO" id="GO:0003712">
    <property type="term" value="F:transcription coregulator activity"/>
    <property type="evidence" value="ECO:0007669"/>
    <property type="project" value="TreeGrafter"/>
</dbReference>
<reference evidence="12 13" key="1">
    <citation type="journal article" date="2017" name="Nat. Ecol. Evol.">
        <title>Scallop genome provides insights into evolution of bilaterian karyotype and development.</title>
        <authorList>
            <person name="Wang S."/>
            <person name="Zhang J."/>
            <person name="Jiao W."/>
            <person name="Li J."/>
            <person name="Xun X."/>
            <person name="Sun Y."/>
            <person name="Guo X."/>
            <person name="Huan P."/>
            <person name="Dong B."/>
            <person name="Zhang L."/>
            <person name="Hu X."/>
            <person name="Sun X."/>
            <person name="Wang J."/>
            <person name="Zhao C."/>
            <person name="Wang Y."/>
            <person name="Wang D."/>
            <person name="Huang X."/>
            <person name="Wang R."/>
            <person name="Lv J."/>
            <person name="Li Y."/>
            <person name="Zhang Z."/>
            <person name="Liu B."/>
            <person name="Lu W."/>
            <person name="Hui Y."/>
            <person name="Liang J."/>
            <person name="Zhou Z."/>
            <person name="Hou R."/>
            <person name="Li X."/>
            <person name="Liu Y."/>
            <person name="Li H."/>
            <person name="Ning X."/>
            <person name="Lin Y."/>
            <person name="Zhao L."/>
            <person name="Xing Q."/>
            <person name="Dou J."/>
            <person name="Li Y."/>
            <person name="Mao J."/>
            <person name="Guo H."/>
            <person name="Dou H."/>
            <person name="Li T."/>
            <person name="Mu C."/>
            <person name="Jiang W."/>
            <person name="Fu Q."/>
            <person name="Fu X."/>
            <person name="Miao Y."/>
            <person name="Liu J."/>
            <person name="Yu Q."/>
            <person name="Li R."/>
            <person name="Liao H."/>
            <person name="Li X."/>
            <person name="Kong Y."/>
            <person name="Jiang Z."/>
            <person name="Chourrout D."/>
            <person name="Li R."/>
            <person name="Bao Z."/>
        </authorList>
    </citation>
    <scope>NUCLEOTIDE SEQUENCE [LARGE SCALE GENOMIC DNA]</scope>
    <source>
        <strain evidence="12 13">PY_sf001</strain>
    </source>
</reference>